<feature type="domain" description="Fimbrial-type adhesion" evidence="5">
    <location>
        <begin position="195"/>
        <end position="331"/>
    </location>
</feature>
<protein>
    <submittedName>
        <fullName evidence="6">Fimbrial protein</fullName>
    </submittedName>
</protein>
<dbReference type="SUPFAM" id="SSF49401">
    <property type="entry name" value="Bacterial adhesins"/>
    <property type="match status" value="1"/>
</dbReference>
<dbReference type="EMBL" id="JAQIHS010000008">
    <property type="protein sequence ID" value="MDN4368196.1"/>
    <property type="molecule type" value="Genomic_DNA"/>
</dbReference>
<evidence type="ECO:0000256" key="4">
    <source>
        <dbReference type="ARBA" id="ARBA00023263"/>
    </source>
</evidence>
<dbReference type="AlphaFoldDB" id="A0AAW7LNE9"/>
<reference evidence="6" key="1">
    <citation type="journal article" date="2023" name="Antimicrob Resist Infect Control">
        <title>Sanitary installations and wastewater plumbing as reservoir for the long-term circulation and transmission of carbapenemase producing Citrobacter freundii clones in a hospital setting.</title>
        <authorList>
            <person name="Hamerlinck H."/>
            <person name="Aerssens A."/>
            <person name="Boelens J."/>
            <person name="Dehaene A."/>
            <person name="McMahon M."/>
            <person name="Messiaen A.S."/>
            <person name="Vandendriessche S."/>
            <person name="Velghe A."/>
            <person name="Leroux-Roels I."/>
            <person name="Verhasselt B."/>
        </authorList>
    </citation>
    <scope>NUCLEOTIDE SEQUENCE</scope>
    <source>
        <strain evidence="6">UZG-GERCF-220920-Env23</strain>
    </source>
</reference>
<reference evidence="6" key="2">
    <citation type="submission" date="2023-01" db="EMBL/GenBank/DDBJ databases">
        <authorList>
            <person name="Hamerlinck H."/>
            <person name="Aerssens A."/>
            <person name="Boelens J."/>
            <person name="Messiaen A.-S."/>
            <person name="Vandendriessche S."/>
            <person name="Velghe A."/>
            <person name="Verhasselt B."/>
            <person name="Leroux-Roels I."/>
        </authorList>
    </citation>
    <scope>NUCLEOTIDE SEQUENCE</scope>
    <source>
        <strain evidence="6">UZG-GERCF-220920-Env23</strain>
    </source>
</reference>
<evidence type="ECO:0000256" key="3">
    <source>
        <dbReference type="ARBA" id="ARBA00022729"/>
    </source>
</evidence>
<dbReference type="InterPro" id="IPR008966">
    <property type="entry name" value="Adhesion_dom_sf"/>
</dbReference>
<dbReference type="InterPro" id="IPR036937">
    <property type="entry name" value="Adhesion_dom_fimbrial_sf"/>
</dbReference>
<dbReference type="Pfam" id="PF00419">
    <property type="entry name" value="Fimbrial"/>
    <property type="match status" value="1"/>
</dbReference>
<comment type="caution">
    <text evidence="6">The sequence shown here is derived from an EMBL/GenBank/DDBJ whole genome shotgun (WGS) entry which is preliminary data.</text>
</comment>
<comment type="subcellular location">
    <subcellularLocation>
        <location evidence="1">Fimbrium</location>
    </subcellularLocation>
</comment>
<comment type="similarity">
    <text evidence="2">Belongs to the fimbrial protein family.</text>
</comment>
<dbReference type="Gene3D" id="2.60.40.1090">
    <property type="entry name" value="Fimbrial-type adhesion domain"/>
    <property type="match status" value="1"/>
</dbReference>
<evidence type="ECO:0000256" key="2">
    <source>
        <dbReference type="ARBA" id="ARBA00006671"/>
    </source>
</evidence>
<evidence type="ECO:0000313" key="7">
    <source>
        <dbReference type="Proteomes" id="UP001169985"/>
    </source>
</evidence>
<name>A0AAW7LNE9_9ENTR</name>
<keyword evidence="4" id="KW-0281">Fimbrium</keyword>
<sequence length="332" mass="36248">MIAVIRYVIVFFVLNWSVESYASCYYKNNTTAATYTVTVPTINAQRDVPAGTVLWDSGYLSVPNQSDIFCNGVHPIYRGYDDSSLTLVNGVEEYVYQTNNPGIGIKIWWLSVDSGKSYSPSDARIFYSPAKAEGNKTCKGCEYTNVSAMFEVRLISTGQPITDTPLQLSRFSASRIYESAAQLHINFTDADVVVNSASCVLNSKNISVNLGRYFKTVSLNNPGDTGDAVDFKIDLTCDQDTNVNVLFSGTTAAGDSTILTLNDLDSPTSAQGVGVQILYNDRLVNFGELLSTIKNGAEGSVALPFKAHVIRLNENLRAGEINATATFDMIYR</sequence>
<dbReference type="Proteomes" id="UP001169985">
    <property type="component" value="Unassembled WGS sequence"/>
</dbReference>
<evidence type="ECO:0000256" key="1">
    <source>
        <dbReference type="ARBA" id="ARBA00004561"/>
    </source>
</evidence>
<accession>A0AAW7LNE9</accession>
<dbReference type="InterPro" id="IPR000259">
    <property type="entry name" value="Adhesion_dom_fimbrial"/>
</dbReference>
<dbReference type="GO" id="GO:0009289">
    <property type="term" value="C:pilus"/>
    <property type="evidence" value="ECO:0007669"/>
    <property type="project" value="UniProtKB-SubCell"/>
</dbReference>
<gene>
    <name evidence="6" type="ORF">PEY55_07860</name>
</gene>
<dbReference type="InterPro" id="IPR050263">
    <property type="entry name" value="Bact_Fimbrial_Adh_Pro"/>
</dbReference>
<evidence type="ECO:0000313" key="6">
    <source>
        <dbReference type="EMBL" id="MDN4368196.1"/>
    </source>
</evidence>
<dbReference type="GO" id="GO:0043709">
    <property type="term" value="P:cell adhesion involved in single-species biofilm formation"/>
    <property type="evidence" value="ECO:0007669"/>
    <property type="project" value="TreeGrafter"/>
</dbReference>
<dbReference type="Gene3D" id="2.60.40.3310">
    <property type="match status" value="1"/>
</dbReference>
<proteinExistence type="inferred from homology"/>
<keyword evidence="3" id="KW-0732">Signal</keyword>
<evidence type="ECO:0000259" key="5">
    <source>
        <dbReference type="Pfam" id="PF00419"/>
    </source>
</evidence>
<organism evidence="6 7">
    <name type="scientific">Citrobacter portucalensis</name>
    <dbReference type="NCBI Taxonomy" id="1639133"/>
    <lineage>
        <taxon>Bacteria</taxon>
        <taxon>Pseudomonadati</taxon>
        <taxon>Pseudomonadota</taxon>
        <taxon>Gammaproteobacteria</taxon>
        <taxon>Enterobacterales</taxon>
        <taxon>Enterobacteriaceae</taxon>
        <taxon>Citrobacter</taxon>
        <taxon>Citrobacter freundii complex</taxon>
    </lineage>
</organism>
<dbReference type="PANTHER" id="PTHR33420:SF12">
    <property type="entry name" value="FIMBRIN-LIKE PROTEIN FIMI-RELATED"/>
    <property type="match status" value="1"/>
</dbReference>
<dbReference type="PANTHER" id="PTHR33420">
    <property type="entry name" value="FIMBRIAL SUBUNIT ELFA-RELATED"/>
    <property type="match status" value="1"/>
</dbReference>